<gene>
    <name evidence="1" type="primary">HaRxL161</name>
</gene>
<dbReference type="AlphaFoldDB" id="A0A090BBC0"/>
<proteinExistence type="evidence at transcript level"/>
<feature type="non-terminal residue" evidence="1">
    <location>
        <position position="213"/>
    </location>
</feature>
<sequence length="213" mass="24386">MSLTCCVVMTMLLFGRYTRYPFVSSLRQMICPSSDCGSSEFLARVPSYVARRPENDDVTQIWRGLRQHFVWRCASLVRARRAAIQNVHRIVDSVPPEEERHVARKDYRPRHAQHSPVHSFCLAVACLIARFTYLASDTVRLAEEVEVSILTSSIGTQDQNIQASFEKRQKMFEFLGCLVLALGQEHTTVVAFVVNKVDQVAIAQEVLRHQWTF</sequence>
<accession>A0A090BBC0</accession>
<evidence type="ECO:0000313" key="1">
    <source>
        <dbReference type="EMBL" id="BAP68877.1"/>
    </source>
</evidence>
<organism evidence="1">
    <name type="scientific">Hyaloperonospora arabidopsidis (strain Emoy2)</name>
    <name type="common">Downy mildew agent</name>
    <name type="synonym">Peronospora arabidopsidis</name>
    <dbReference type="NCBI Taxonomy" id="559515"/>
    <lineage>
        <taxon>Eukaryota</taxon>
        <taxon>Sar</taxon>
        <taxon>Stramenopiles</taxon>
        <taxon>Oomycota</taxon>
        <taxon>Peronosporomycetes</taxon>
        <taxon>Peronosporales</taxon>
        <taxon>Peronosporaceae</taxon>
        <taxon>Hyaloperonospora</taxon>
    </lineage>
</organism>
<name>A0A090BBC0_HYAAE</name>
<protein>
    <submittedName>
        <fullName evidence="1">RxLR effector candidate protein</fullName>
    </submittedName>
</protein>
<reference evidence="1" key="1">
    <citation type="journal article" date="2014" name="PLoS Pathog.">
        <title>Expression profiling during Arabidopsis/downy mildew interaction reveals a highly-expressed effector that attenuates responses to salicylic acid.</title>
        <authorList>
            <person name="Asai S."/>
            <person name="Rallapalli G."/>
            <person name="Piquerez S.J.M."/>
            <person name="Caillaud M.C."/>
            <person name="Furzer O.J."/>
            <person name="Ishaque N."/>
            <person name="Wirthmueller L."/>
            <person name="Fabro G."/>
            <person name="Shirasu K."/>
            <person name="Jones J.D.G."/>
        </authorList>
    </citation>
    <scope>NUCLEOTIDE SEQUENCE</scope>
    <source>
        <strain evidence="1">Emoy2</strain>
    </source>
</reference>
<dbReference type="EMBL" id="AB922302">
    <property type="protein sequence ID" value="BAP68877.1"/>
    <property type="molecule type" value="mRNA"/>
</dbReference>